<dbReference type="OrthoDB" id="6761877at2759"/>
<evidence type="ECO:0000313" key="1">
    <source>
        <dbReference type="EMBL" id="GBO23105.1"/>
    </source>
</evidence>
<accession>A0A4Y2VCU2</accession>
<dbReference type="EMBL" id="BGPR01046141">
    <property type="protein sequence ID" value="GBO23105.1"/>
    <property type="molecule type" value="Genomic_DNA"/>
</dbReference>
<sequence length="131" mass="14674">MLVGLTPAMSLLMGRLGPDEGNFIYTAYISLGPLLGEKGGITKLEQQLNADLENSNTKSTTEHHQSTMYLAGFSQKFNFMVDLEKNEIRTGGEKFLGFAEEEFEGYARLAKKTLPTDRDVLSRSRKEIQIH</sequence>
<evidence type="ECO:0000313" key="2">
    <source>
        <dbReference type="Proteomes" id="UP000499080"/>
    </source>
</evidence>
<name>A0A4Y2VCU2_ARAVE</name>
<comment type="caution">
    <text evidence="1">The sequence shown here is derived from an EMBL/GenBank/DDBJ whole genome shotgun (WGS) entry which is preliminary data.</text>
</comment>
<dbReference type="AlphaFoldDB" id="A0A4Y2VCU2"/>
<dbReference type="Proteomes" id="UP000499080">
    <property type="component" value="Unassembled WGS sequence"/>
</dbReference>
<organism evidence="1 2">
    <name type="scientific">Araneus ventricosus</name>
    <name type="common">Orbweaver spider</name>
    <name type="synonym">Epeira ventricosa</name>
    <dbReference type="NCBI Taxonomy" id="182803"/>
    <lineage>
        <taxon>Eukaryota</taxon>
        <taxon>Metazoa</taxon>
        <taxon>Ecdysozoa</taxon>
        <taxon>Arthropoda</taxon>
        <taxon>Chelicerata</taxon>
        <taxon>Arachnida</taxon>
        <taxon>Araneae</taxon>
        <taxon>Araneomorphae</taxon>
        <taxon>Entelegynae</taxon>
        <taxon>Araneoidea</taxon>
        <taxon>Araneidae</taxon>
        <taxon>Araneus</taxon>
    </lineage>
</organism>
<proteinExistence type="predicted"/>
<reference evidence="1 2" key="1">
    <citation type="journal article" date="2019" name="Sci. Rep.">
        <title>Orb-weaving spider Araneus ventricosus genome elucidates the spidroin gene catalogue.</title>
        <authorList>
            <person name="Kono N."/>
            <person name="Nakamura H."/>
            <person name="Ohtoshi R."/>
            <person name="Moran D.A.P."/>
            <person name="Shinohara A."/>
            <person name="Yoshida Y."/>
            <person name="Fujiwara M."/>
            <person name="Mori M."/>
            <person name="Tomita M."/>
            <person name="Arakawa K."/>
        </authorList>
    </citation>
    <scope>NUCLEOTIDE SEQUENCE [LARGE SCALE GENOMIC DNA]</scope>
</reference>
<keyword evidence="2" id="KW-1185">Reference proteome</keyword>
<protein>
    <submittedName>
        <fullName evidence="1">Uncharacterized protein</fullName>
    </submittedName>
</protein>
<gene>
    <name evidence="1" type="ORF">AVEN_25266_1</name>
</gene>